<name>F4RSU9_MELLP</name>
<dbReference type="PANTHER" id="PTHR13011:SF0">
    <property type="entry name" value="GENERAL TRANSCRIPTION FACTOR IIF SUBUNIT 1"/>
    <property type="match status" value="1"/>
</dbReference>
<dbReference type="PANTHER" id="PTHR13011">
    <property type="entry name" value="TFIIF-ALPHA"/>
    <property type="match status" value="1"/>
</dbReference>
<feature type="compositionally biased region" description="Acidic residues" evidence="8">
    <location>
        <begin position="465"/>
        <end position="474"/>
    </location>
</feature>
<dbReference type="OrthoDB" id="2504792at2759"/>
<feature type="compositionally biased region" description="Polar residues" evidence="8">
    <location>
        <begin position="556"/>
        <end position="603"/>
    </location>
</feature>
<evidence type="ECO:0000313" key="10">
    <source>
        <dbReference type="Proteomes" id="UP000001072"/>
    </source>
</evidence>
<dbReference type="GO" id="GO:0032968">
    <property type="term" value="P:positive regulation of transcription elongation by RNA polymerase II"/>
    <property type="evidence" value="ECO:0007669"/>
    <property type="project" value="InterPro"/>
</dbReference>
<evidence type="ECO:0000256" key="5">
    <source>
        <dbReference type="ARBA" id="ARBA00023163"/>
    </source>
</evidence>
<keyword evidence="4 7" id="KW-0238">DNA-binding</keyword>
<keyword evidence="10" id="KW-1185">Reference proteome</keyword>
<evidence type="ECO:0000256" key="3">
    <source>
        <dbReference type="ARBA" id="ARBA00023015"/>
    </source>
</evidence>
<evidence type="ECO:0000256" key="7">
    <source>
        <dbReference type="RuleBase" id="RU366044"/>
    </source>
</evidence>
<feature type="compositionally biased region" description="Polar residues" evidence="8">
    <location>
        <begin position="532"/>
        <end position="549"/>
    </location>
</feature>
<dbReference type="GO" id="GO:0005674">
    <property type="term" value="C:transcription factor TFIIF complex"/>
    <property type="evidence" value="ECO:0007669"/>
    <property type="project" value="TreeGrafter"/>
</dbReference>
<feature type="compositionally biased region" description="Low complexity" evidence="8">
    <location>
        <begin position="498"/>
        <end position="510"/>
    </location>
</feature>
<sequence>MSNQPRNQSTSQRPSASTGPAPMDTDPKSPPKAAPTYTDYRLVSAFDPNVKNNILKFAPSSKKVVNFDTFVGPVKLNRKDPWMIRKKAEEEKRKEQEIKLKGEIKDEDNVGMNELNSTNDTKEGITNKNGRDDTLIAPGSGSQPRVKATAFKKKTKQVFIAADQTARMLRKEEYQSWLLEDGAMTGSERWIGRYESAGAAAGSSENASSALTRASPNDAPNYVVFRLNEAGEYFQVLPCHRFYRFTQRPNYDTLGADEAEAAYEKMQKPTTKEDVGRWFMRRRGAAGPSGPSPASHPVKREGSVKPSILDDSKLSFGPQSTRPQVEVISHVNGRRGNFTAVHGANSRRNDEDEDEKPHLGQEGDFDEFDFNEDFADDEEGAGNLNDEAMEEDELKELEERMKKEMLAAGRAGDEERTRQDMDLDKEDDDKEDLTKEGKAVKKLLMRKTDNEFYESDDEVKNPYASEEDESDFEEVIPPPAPAVPSPTDSKTVPSSRAGTPGPSSNNPTSSQRNPSKLVPQKPTNLKIDKTQSRPPSRSGTPSLGTQSRAISPHPTVGTSNMAKPLSRANSPQPLSAGGKSTLSRTASPVQASTKPSTPTSGVGASSGLKRKHPGGVGGKEKRPNPGINSTPGSPLPDQGVGLMTEQEVINLLRNRPISTKELLSHFKLRLKEDRNKVMVFKIIKSVAQMSNGLLVLKDGL</sequence>
<dbReference type="STRING" id="747676.F4RSU9"/>
<dbReference type="InParanoid" id="F4RSU9"/>
<feature type="compositionally biased region" description="Basic and acidic residues" evidence="8">
    <location>
        <begin position="347"/>
        <end position="361"/>
    </location>
</feature>
<feature type="compositionally biased region" description="Basic and acidic residues" evidence="8">
    <location>
        <begin position="298"/>
        <end position="313"/>
    </location>
</feature>
<dbReference type="SUPFAM" id="SSF50916">
    <property type="entry name" value="Rap30/74 interaction domains"/>
    <property type="match status" value="1"/>
</dbReference>
<protein>
    <recommendedName>
        <fullName evidence="7">Transcription initiation factor IIF subunit alpha</fullName>
    </recommendedName>
</protein>
<feature type="compositionally biased region" description="Acidic residues" evidence="8">
    <location>
        <begin position="363"/>
        <end position="380"/>
    </location>
</feature>
<feature type="compositionally biased region" description="Basic and acidic residues" evidence="8">
    <location>
        <begin position="120"/>
        <end position="134"/>
    </location>
</feature>
<dbReference type="GO" id="GO:0016251">
    <property type="term" value="F:RNA polymerase II general transcription initiation factor activity"/>
    <property type="evidence" value="ECO:0007669"/>
    <property type="project" value="TreeGrafter"/>
</dbReference>
<reference evidence="10" key="1">
    <citation type="journal article" date="2011" name="Proc. Natl. Acad. Sci. U.S.A.">
        <title>Obligate biotrophy features unraveled by the genomic analysis of rust fungi.</title>
        <authorList>
            <person name="Duplessis S."/>
            <person name="Cuomo C.A."/>
            <person name="Lin Y.-C."/>
            <person name="Aerts A."/>
            <person name="Tisserant E."/>
            <person name="Veneault-Fourrey C."/>
            <person name="Joly D.L."/>
            <person name="Hacquard S."/>
            <person name="Amselem J."/>
            <person name="Cantarel B.L."/>
            <person name="Chiu R."/>
            <person name="Coutinho P.M."/>
            <person name="Feau N."/>
            <person name="Field M."/>
            <person name="Frey P."/>
            <person name="Gelhaye E."/>
            <person name="Goldberg J."/>
            <person name="Grabherr M.G."/>
            <person name="Kodira C.D."/>
            <person name="Kohler A."/>
            <person name="Kuees U."/>
            <person name="Lindquist E.A."/>
            <person name="Lucas S.M."/>
            <person name="Mago R."/>
            <person name="Mauceli E."/>
            <person name="Morin E."/>
            <person name="Murat C."/>
            <person name="Pangilinan J.L."/>
            <person name="Park R."/>
            <person name="Pearson M."/>
            <person name="Quesneville H."/>
            <person name="Rouhier N."/>
            <person name="Sakthikumar S."/>
            <person name="Salamov A.A."/>
            <person name="Schmutz J."/>
            <person name="Selles B."/>
            <person name="Shapiro H."/>
            <person name="Tanguay P."/>
            <person name="Tuskan G.A."/>
            <person name="Henrissat B."/>
            <person name="Van de Peer Y."/>
            <person name="Rouze P."/>
            <person name="Ellis J.G."/>
            <person name="Dodds P.N."/>
            <person name="Schein J.E."/>
            <person name="Zhong S."/>
            <person name="Hamelin R.C."/>
            <person name="Grigoriev I.V."/>
            <person name="Szabo L.J."/>
            <person name="Martin F."/>
        </authorList>
    </citation>
    <scope>NUCLEOTIDE SEQUENCE [LARGE SCALE GENOMIC DNA]</scope>
    <source>
        <strain evidence="10">98AG31 / pathotype 3-4-7</strain>
    </source>
</reference>
<feature type="region of interest" description="Disordered" evidence="8">
    <location>
        <begin position="1"/>
        <end position="36"/>
    </location>
</feature>
<comment type="similarity">
    <text evidence="2 7">Belongs to the TFIIF alpha subunit family.</text>
</comment>
<keyword evidence="6 7" id="KW-0539">Nucleus</keyword>
<feature type="compositionally biased region" description="Polar residues" evidence="8">
    <location>
        <begin position="487"/>
        <end position="497"/>
    </location>
</feature>
<evidence type="ECO:0000256" key="4">
    <source>
        <dbReference type="ARBA" id="ARBA00023125"/>
    </source>
</evidence>
<dbReference type="FunCoup" id="F4RSU9">
    <property type="interactions" value="55"/>
</dbReference>
<dbReference type="InterPro" id="IPR008851">
    <property type="entry name" value="TFIIF-alpha"/>
</dbReference>
<proteinExistence type="inferred from homology"/>
<dbReference type="KEGG" id="mlr:MELLADRAFT_78308"/>
<keyword evidence="5 7" id="KW-0804">Transcription</keyword>
<accession>F4RSU9</accession>
<feature type="compositionally biased region" description="Polar residues" evidence="8">
    <location>
        <begin position="1"/>
        <end position="18"/>
    </location>
</feature>
<dbReference type="RefSeq" id="XP_007412186.1">
    <property type="nucleotide sequence ID" value="XM_007412124.1"/>
</dbReference>
<dbReference type="HOGENOM" id="CLU_382229_0_0_1"/>
<comment type="function">
    <text evidence="7">TFIIF is a general transcription initiation factor that binds to RNA polymerase II and helps to recruit it to the initiation complex in collaboration with TFIIB. It promotes transcription elongation.</text>
</comment>
<comment type="subcellular location">
    <subcellularLocation>
        <location evidence="1 7">Nucleus</location>
    </subcellularLocation>
</comment>
<feature type="region of interest" description="Disordered" evidence="8">
    <location>
        <begin position="282"/>
        <end position="640"/>
    </location>
</feature>
<dbReference type="AlphaFoldDB" id="F4RSU9"/>
<evidence type="ECO:0000256" key="2">
    <source>
        <dbReference type="ARBA" id="ARBA00005249"/>
    </source>
</evidence>
<dbReference type="Proteomes" id="UP000001072">
    <property type="component" value="Unassembled WGS sequence"/>
</dbReference>
<evidence type="ECO:0000313" key="9">
    <source>
        <dbReference type="EMBL" id="EGG04395.1"/>
    </source>
</evidence>
<evidence type="ECO:0000256" key="1">
    <source>
        <dbReference type="ARBA" id="ARBA00004123"/>
    </source>
</evidence>
<gene>
    <name evidence="9" type="ORF">MELLADRAFT_78308</name>
</gene>
<dbReference type="InterPro" id="IPR011039">
    <property type="entry name" value="TFIIF_interaction"/>
</dbReference>
<dbReference type="GO" id="GO:0006367">
    <property type="term" value="P:transcription initiation at RNA polymerase II promoter"/>
    <property type="evidence" value="ECO:0007669"/>
    <property type="project" value="InterPro"/>
</dbReference>
<evidence type="ECO:0000256" key="8">
    <source>
        <dbReference type="SAM" id="MobiDB-lite"/>
    </source>
</evidence>
<evidence type="ECO:0000256" key="6">
    <source>
        <dbReference type="ARBA" id="ARBA00023242"/>
    </source>
</evidence>
<dbReference type="GO" id="GO:0001096">
    <property type="term" value="F:TFIIF-class transcription factor complex binding"/>
    <property type="evidence" value="ECO:0007669"/>
    <property type="project" value="TreeGrafter"/>
</dbReference>
<feature type="compositionally biased region" description="Basic and acidic residues" evidence="8">
    <location>
        <begin position="397"/>
        <end position="422"/>
    </location>
</feature>
<dbReference type="Pfam" id="PF05793">
    <property type="entry name" value="TFIIF_alpha"/>
    <property type="match status" value="1"/>
</dbReference>
<dbReference type="EMBL" id="GL883118">
    <property type="protein sequence ID" value="EGG04395.1"/>
    <property type="molecule type" value="Genomic_DNA"/>
</dbReference>
<feature type="region of interest" description="Disordered" evidence="8">
    <location>
        <begin position="110"/>
        <end position="145"/>
    </location>
</feature>
<feature type="compositionally biased region" description="Low complexity" evidence="8">
    <location>
        <begin position="285"/>
        <end position="295"/>
    </location>
</feature>
<dbReference type="VEuPathDB" id="FungiDB:MELLADRAFT_78308"/>
<feature type="compositionally biased region" description="Acidic residues" evidence="8">
    <location>
        <begin position="387"/>
        <end position="396"/>
    </location>
</feature>
<dbReference type="GO" id="GO:0003677">
    <property type="term" value="F:DNA binding"/>
    <property type="evidence" value="ECO:0007669"/>
    <property type="project" value="UniProtKB-KW"/>
</dbReference>
<dbReference type="GeneID" id="18933093"/>
<dbReference type="eggNOG" id="KOG2393">
    <property type="taxonomic scope" value="Eukaryota"/>
</dbReference>
<organism evidence="10">
    <name type="scientific">Melampsora larici-populina (strain 98AG31 / pathotype 3-4-7)</name>
    <name type="common">Poplar leaf rust fungus</name>
    <dbReference type="NCBI Taxonomy" id="747676"/>
    <lineage>
        <taxon>Eukaryota</taxon>
        <taxon>Fungi</taxon>
        <taxon>Dikarya</taxon>
        <taxon>Basidiomycota</taxon>
        <taxon>Pucciniomycotina</taxon>
        <taxon>Pucciniomycetes</taxon>
        <taxon>Pucciniales</taxon>
        <taxon>Melampsoraceae</taxon>
        <taxon>Melampsora</taxon>
    </lineage>
</organism>
<keyword evidence="3 7" id="KW-0805">Transcription regulation</keyword>